<protein>
    <submittedName>
        <fullName evidence="1">Secretoglobin family protein</fullName>
    </submittedName>
</protein>
<organism evidence="1 2">
    <name type="scientific">Yersinia rochesterensis</name>
    <dbReference type="NCBI Taxonomy" id="1604335"/>
    <lineage>
        <taxon>Bacteria</taxon>
        <taxon>Pseudomonadati</taxon>
        <taxon>Pseudomonadota</taxon>
        <taxon>Gammaproteobacteria</taxon>
        <taxon>Enterobacterales</taxon>
        <taxon>Yersiniaceae</taxon>
        <taxon>Yersinia</taxon>
    </lineage>
</organism>
<dbReference type="Proteomes" id="UP000265864">
    <property type="component" value="Chromosome"/>
</dbReference>
<evidence type="ECO:0000313" key="1">
    <source>
        <dbReference type="EMBL" id="AYD42597.1"/>
    </source>
</evidence>
<sequence length="175" mass="20018">MQNTSPILNHYQTWLDDFTRINLWHGLCQQALTQWHRLAMTSCLTPEGTVIVIPQCLLQITHSPGIDACAIVTKITKQTDWPLLSGVLLSECYRLEKGTLAEQLQMLFRSHSPAIRQALTLLCWCELVTGPDMSEWYTLHLRLPDALNQWLAVKQKAYRGLTTMIEGYNRAAQPR</sequence>
<evidence type="ECO:0000313" key="2">
    <source>
        <dbReference type="Proteomes" id="UP000265864"/>
    </source>
</evidence>
<dbReference type="GeneID" id="82549534"/>
<dbReference type="AlphaFoldDB" id="A0A8D4N2P6"/>
<accession>A0A8D4N2P6</accession>
<dbReference type="RefSeq" id="WP_120011022.1">
    <property type="nucleotide sequence ID" value="NZ_CP032482.1"/>
</dbReference>
<gene>
    <name evidence="1" type="ORF">DXZ79_01830</name>
</gene>
<dbReference type="EMBL" id="CP032482">
    <property type="protein sequence ID" value="AYD42597.1"/>
    <property type="molecule type" value="Genomic_DNA"/>
</dbReference>
<name>A0A8D4N2P6_9GAMM</name>
<reference evidence="1 2" key="1">
    <citation type="submission" date="2018-09" db="EMBL/GenBank/DDBJ databases">
        <title>Yersinia kristensenii subsp. rochesterensis subsp. nov., Isolated from Human Feces.</title>
        <authorList>
            <person name="Cunningham S.A."/>
            <person name="Jeraldo P."/>
            <person name="Patel R."/>
        </authorList>
    </citation>
    <scope>NUCLEOTIDE SEQUENCE [LARGE SCALE GENOMIC DNA]</scope>
    <source>
        <strain evidence="1 2">ATCC BAA-2637</strain>
    </source>
</reference>
<proteinExistence type="predicted"/>